<feature type="compositionally biased region" description="Low complexity" evidence="1">
    <location>
        <begin position="109"/>
        <end position="123"/>
    </location>
</feature>
<proteinExistence type="predicted"/>
<reference evidence="3" key="2">
    <citation type="submission" date="2025-08" db="UniProtKB">
        <authorList>
            <consortium name="Ensembl"/>
        </authorList>
    </citation>
    <scope>IDENTIFICATION</scope>
    <source>
        <strain evidence="3">Thorbecke</strain>
    </source>
</reference>
<dbReference type="EMBL" id="AAGW02018420">
    <property type="status" value="NOT_ANNOTATED_CDS"/>
    <property type="molecule type" value="Genomic_DNA"/>
</dbReference>
<dbReference type="Pfam" id="PF11560">
    <property type="entry name" value="LAP2alpha"/>
    <property type="match status" value="1"/>
</dbReference>
<feature type="domain" description="Lamina-associated polypeptide 2 alpha C-terminal" evidence="2">
    <location>
        <begin position="489"/>
        <end position="624"/>
    </location>
</feature>
<reference evidence="3" key="3">
    <citation type="submission" date="2025-09" db="UniProtKB">
        <authorList>
            <consortium name="Ensembl"/>
        </authorList>
    </citation>
    <scope>IDENTIFICATION</scope>
    <source>
        <strain evidence="3">Thorbecke</strain>
    </source>
</reference>
<feature type="region of interest" description="Disordered" evidence="1">
    <location>
        <begin position="182"/>
        <end position="273"/>
    </location>
</feature>
<protein>
    <submittedName>
        <fullName evidence="3">Zinc finger protein 451</fullName>
    </submittedName>
</protein>
<dbReference type="Proteomes" id="UP000001811">
    <property type="component" value="Chromosome 12"/>
</dbReference>
<dbReference type="Bgee" id="ENSOCUG00000004809">
    <property type="expression patterns" value="Expressed in testis and 15 other cell types or tissues"/>
</dbReference>
<evidence type="ECO:0000313" key="4">
    <source>
        <dbReference type="Proteomes" id="UP000001811"/>
    </source>
</evidence>
<feature type="region of interest" description="Disordered" evidence="1">
    <location>
        <begin position="341"/>
        <end position="391"/>
    </location>
</feature>
<accession>A0A5F9CPF2</accession>
<dbReference type="EMBL" id="AAGW02018421">
    <property type="status" value="NOT_ANNOTATED_CDS"/>
    <property type="molecule type" value="Genomic_DNA"/>
</dbReference>
<dbReference type="EMBL" id="AAGW02018418">
    <property type="status" value="NOT_ANNOTATED_CDS"/>
    <property type="molecule type" value="Genomic_DNA"/>
</dbReference>
<sequence>MSALNACALPRRRLPLFYIHGGWGARFRVWQELQFPASWAAKGRNPGSARKRLAGLAGQRGSSSSFQAGLRLLQPAASAASALTQGRVTAARGSAGREGTSWRRRRPRQGQQLRRLRQGQQARWCCQAGGEMGDPGSEIIESVPPAGPEASEATTDENEDDIQFVSEGPLRPVLEYIDLVSSDDEEPSTSHSDRMPESKVPSSENHRPEMCSSCNTPLPIGDSSSSLGSCSSSPQRIVSQPSSVENPLEKQKNDQNNSDIKISDTETLKPSQNYQTLHSPSLLIPQESLASSEVKENLPIESSSASQHGQDAILYLQTQVAEMSRVIRDLQSRSCFRFHHSRPSENSSVPWDISTSKEEHLSTVEEEADCKSPSADDKGQPADPSQSSFTGLLKRMEQRGVIKRVTLQSEAESCEGKPDCVTSKKRLVPPLHPLLRIATTEVFKDPADCHPSSFMGHRVYPVAKDTSPFQPNPPAEGPIVEALEHSKRGSTTSPLDSTSKEMEVMGCRFYHAASIAARAASYMAYMTQYQRKLWEDMEDLVHDPEFDRGRARCIISDGMDAGLWQLCTTRDIMDSVVRVMAMAIDYRRQAWLRLTSLSKKTQEKISHLPFDGISLFGQDVNAIVAEENSIKENDYKDHRYYNQHRYFYSHDQKAHYYNRGYTKGDWYKPRNHPYRYRKKGESPERHGYKN</sequence>
<dbReference type="InterPro" id="IPR021623">
    <property type="entry name" value="LAP2alpha_C"/>
</dbReference>
<dbReference type="RefSeq" id="XP_008261295.2">
    <property type="nucleotide sequence ID" value="XM_008263073.4"/>
</dbReference>
<evidence type="ECO:0000256" key="1">
    <source>
        <dbReference type="SAM" id="MobiDB-lite"/>
    </source>
</evidence>
<evidence type="ECO:0000313" key="3">
    <source>
        <dbReference type="Ensembl" id="ENSOCUP00000035526.1"/>
    </source>
</evidence>
<dbReference type="GeneID" id="100358532"/>
<dbReference type="GeneTree" id="ENSGT00390000011354"/>
<name>A0A5F9CPF2_RABIT</name>
<reference evidence="3 4" key="1">
    <citation type="journal article" date="2011" name="Nature">
        <title>A high-resolution map of human evolutionary constraint using 29 mammals.</title>
        <authorList>
            <person name="Lindblad-Toh K."/>
            <person name="Garber M."/>
            <person name="Zuk O."/>
            <person name="Lin M.F."/>
            <person name="Parker B.J."/>
            <person name="Washietl S."/>
            <person name="Kheradpour P."/>
            <person name="Ernst J."/>
            <person name="Jordan G."/>
            <person name="Mauceli E."/>
            <person name="Ward L.D."/>
            <person name="Lowe C.B."/>
            <person name="Holloway A.K."/>
            <person name="Clamp M."/>
            <person name="Gnerre S."/>
            <person name="Alfoldi J."/>
            <person name="Beal K."/>
            <person name="Chang J."/>
            <person name="Clawson H."/>
            <person name="Cuff J."/>
            <person name="Di Palma F."/>
            <person name="Fitzgerald S."/>
            <person name="Flicek P."/>
            <person name="Guttman M."/>
            <person name="Hubisz M.J."/>
            <person name="Jaffe D.B."/>
            <person name="Jungreis I."/>
            <person name="Kent W.J."/>
            <person name="Kostka D."/>
            <person name="Lara M."/>
            <person name="Martins A.L."/>
            <person name="Massingham T."/>
            <person name="Moltke I."/>
            <person name="Raney B.J."/>
            <person name="Rasmussen M.D."/>
            <person name="Robinson J."/>
            <person name="Stark A."/>
            <person name="Vilella A.J."/>
            <person name="Wen J."/>
            <person name="Xie X."/>
            <person name="Zody M.C."/>
            <person name="Baldwin J."/>
            <person name="Bloom T."/>
            <person name="Chin C.W."/>
            <person name="Heiman D."/>
            <person name="Nicol R."/>
            <person name="Nusbaum C."/>
            <person name="Young S."/>
            <person name="Wilkinson J."/>
            <person name="Worley K.C."/>
            <person name="Kovar C.L."/>
            <person name="Muzny D.M."/>
            <person name="Gibbs R.A."/>
            <person name="Cree A."/>
            <person name="Dihn H.H."/>
            <person name="Fowler G."/>
            <person name="Jhangiani S."/>
            <person name="Joshi V."/>
            <person name="Lee S."/>
            <person name="Lewis L.R."/>
            <person name="Nazareth L.V."/>
            <person name="Okwuonu G."/>
            <person name="Santibanez J."/>
            <person name="Warren W.C."/>
            <person name="Mardis E.R."/>
            <person name="Weinstock G.M."/>
            <person name="Wilson R.K."/>
            <person name="Delehaunty K."/>
            <person name="Dooling D."/>
            <person name="Fronik C."/>
            <person name="Fulton L."/>
            <person name="Fulton B."/>
            <person name="Graves T."/>
            <person name="Minx P."/>
            <person name="Sodergren E."/>
            <person name="Birney E."/>
            <person name="Margulies E.H."/>
            <person name="Herrero J."/>
            <person name="Green E.D."/>
            <person name="Haussler D."/>
            <person name="Siepel A."/>
            <person name="Goldman N."/>
            <person name="Pollard K.S."/>
            <person name="Pedersen J.S."/>
            <person name="Lander E.S."/>
            <person name="Kellis M."/>
        </authorList>
    </citation>
    <scope>NUCLEOTIDE SEQUENCE [LARGE SCALE GENOMIC DNA]</scope>
    <source>
        <strain evidence="3 4">Thorbecke inbred</strain>
    </source>
</reference>
<evidence type="ECO:0000259" key="2">
    <source>
        <dbReference type="Pfam" id="PF11560"/>
    </source>
</evidence>
<gene>
    <name evidence="3" type="primary">ZNF451</name>
</gene>
<feature type="compositionally biased region" description="Polar residues" evidence="1">
    <location>
        <begin position="234"/>
        <end position="245"/>
    </location>
</feature>
<dbReference type="CTD" id="26036"/>
<dbReference type="AlphaFoldDB" id="A0A5F9CPF2"/>
<keyword evidence="4" id="KW-1185">Reference proteome</keyword>
<dbReference type="EMBL" id="AAGW02018419">
    <property type="status" value="NOT_ANNOTATED_CDS"/>
    <property type="molecule type" value="Genomic_DNA"/>
</dbReference>
<organism evidence="3 4">
    <name type="scientific">Oryctolagus cuniculus</name>
    <name type="common">Rabbit</name>
    <dbReference type="NCBI Taxonomy" id="9986"/>
    <lineage>
        <taxon>Eukaryota</taxon>
        <taxon>Metazoa</taxon>
        <taxon>Chordata</taxon>
        <taxon>Craniata</taxon>
        <taxon>Vertebrata</taxon>
        <taxon>Euteleostomi</taxon>
        <taxon>Mammalia</taxon>
        <taxon>Eutheria</taxon>
        <taxon>Euarchontoglires</taxon>
        <taxon>Glires</taxon>
        <taxon>Lagomorpha</taxon>
        <taxon>Leporidae</taxon>
        <taxon>Oryctolagus</taxon>
    </lineage>
</organism>
<dbReference type="Ensembl" id="ENSOCUT00000040770.1">
    <property type="protein sequence ID" value="ENSOCUP00000035526.1"/>
    <property type="gene ID" value="ENSOCUG00000004809.4"/>
</dbReference>
<feature type="compositionally biased region" description="Low complexity" evidence="1">
    <location>
        <begin position="223"/>
        <end position="233"/>
    </location>
</feature>
<dbReference type="Gene3D" id="1.10.287.3160">
    <property type="match status" value="1"/>
</dbReference>
<feature type="region of interest" description="Disordered" evidence="1">
    <location>
        <begin position="84"/>
        <end position="169"/>
    </location>
</feature>